<dbReference type="EMBL" id="CP036273">
    <property type="protein sequence ID" value="QDU22763.1"/>
    <property type="molecule type" value="Genomic_DNA"/>
</dbReference>
<sequence length="407" mass="43727">MWPWMKRWLDWVTTDVLPLSRSRPHGQAVHTRYEKAGLALYDLPVPWNADAVVVEVLLKLPPAARKKGDFTLRLPGREPVPAESLRPEADSRHRLLFRLPVPASTTDGELLWKSKHLSRVSVPVLTVGEFLTGLRLTLPTVAVRLGAQTVAAQTFVASQCRGLTATCVLRGATPLAPVGDLGLTAVFRSERAGTTYEVPVTLSSSQLAAREALLTAACPKVPRRVGRWAVSWVIGGREMCVQRVEAIPARRFEASLRVADTRFVAADKAGAVRVLRQPPATGEAARVGPCFLVASSEPGMAGVCRLQIHAATPGERRPPLLMEQDVLVTDGPTVFAPGLLDAAETPTVGGFELRHKGRVLGSASLRPVPSAALTAEGGFKPPPDFAWTPTADDELAERLSRLMGGGS</sequence>
<dbReference type="Proteomes" id="UP000319576">
    <property type="component" value="Chromosome"/>
</dbReference>
<evidence type="ECO:0000313" key="2">
    <source>
        <dbReference type="Proteomes" id="UP000319576"/>
    </source>
</evidence>
<dbReference type="AlphaFoldDB" id="A0A517XZ57"/>
<organism evidence="1 2">
    <name type="scientific">Urbifossiella limnaea</name>
    <dbReference type="NCBI Taxonomy" id="2528023"/>
    <lineage>
        <taxon>Bacteria</taxon>
        <taxon>Pseudomonadati</taxon>
        <taxon>Planctomycetota</taxon>
        <taxon>Planctomycetia</taxon>
        <taxon>Gemmatales</taxon>
        <taxon>Gemmataceae</taxon>
        <taxon>Urbifossiella</taxon>
    </lineage>
</organism>
<gene>
    <name evidence="1" type="ORF">ETAA1_47490</name>
</gene>
<dbReference type="OrthoDB" id="256568at2"/>
<reference evidence="1 2" key="1">
    <citation type="submission" date="2019-02" db="EMBL/GenBank/DDBJ databases">
        <title>Deep-cultivation of Planctomycetes and their phenomic and genomic characterization uncovers novel biology.</title>
        <authorList>
            <person name="Wiegand S."/>
            <person name="Jogler M."/>
            <person name="Boedeker C."/>
            <person name="Pinto D."/>
            <person name="Vollmers J."/>
            <person name="Rivas-Marin E."/>
            <person name="Kohn T."/>
            <person name="Peeters S.H."/>
            <person name="Heuer A."/>
            <person name="Rast P."/>
            <person name="Oberbeckmann S."/>
            <person name="Bunk B."/>
            <person name="Jeske O."/>
            <person name="Meyerdierks A."/>
            <person name="Storesund J.E."/>
            <person name="Kallscheuer N."/>
            <person name="Luecker S."/>
            <person name="Lage O.M."/>
            <person name="Pohl T."/>
            <person name="Merkel B.J."/>
            <person name="Hornburger P."/>
            <person name="Mueller R.-W."/>
            <person name="Bruemmer F."/>
            <person name="Labrenz M."/>
            <person name="Spormann A.M."/>
            <person name="Op den Camp H."/>
            <person name="Overmann J."/>
            <person name="Amann R."/>
            <person name="Jetten M.S.M."/>
            <person name="Mascher T."/>
            <person name="Medema M.H."/>
            <person name="Devos D.P."/>
            <person name="Kaster A.-K."/>
            <person name="Ovreas L."/>
            <person name="Rohde M."/>
            <person name="Galperin M.Y."/>
            <person name="Jogler C."/>
        </authorList>
    </citation>
    <scope>NUCLEOTIDE SEQUENCE [LARGE SCALE GENOMIC DNA]</scope>
    <source>
        <strain evidence="1 2">ETA_A1</strain>
    </source>
</reference>
<proteinExistence type="predicted"/>
<keyword evidence="2" id="KW-1185">Reference proteome</keyword>
<protein>
    <submittedName>
        <fullName evidence="1">Uncharacterized protein</fullName>
    </submittedName>
</protein>
<accession>A0A517XZ57</accession>
<name>A0A517XZ57_9BACT</name>
<dbReference type="KEGG" id="uli:ETAA1_47490"/>
<evidence type="ECO:0000313" key="1">
    <source>
        <dbReference type="EMBL" id="QDU22763.1"/>
    </source>
</evidence>
<dbReference type="RefSeq" id="WP_145242763.1">
    <property type="nucleotide sequence ID" value="NZ_CP036273.1"/>
</dbReference>